<dbReference type="GO" id="GO:0005886">
    <property type="term" value="C:plasma membrane"/>
    <property type="evidence" value="ECO:0007669"/>
    <property type="project" value="UniProtKB-SubCell"/>
</dbReference>
<feature type="domain" description="TRAP C4-dicarboxylate transport system permease DctM subunit" evidence="8">
    <location>
        <begin position="5"/>
        <end position="154"/>
    </location>
</feature>
<keyword evidence="3" id="KW-0997">Cell inner membrane</keyword>
<reference evidence="9" key="2">
    <citation type="journal article" date="2014" name="ISME J.">
        <title>Microbial stratification in low pH oxic and suboxic macroscopic growths along an acid mine drainage.</title>
        <authorList>
            <person name="Mendez-Garcia C."/>
            <person name="Mesa V."/>
            <person name="Sprenger R.R."/>
            <person name="Richter M."/>
            <person name="Diez M.S."/>
            <person name="Solano J."/>
            <person name="Bargiela R."/>
            <person name="Golyshina O.V."/>
            <person name="Manteca A."/>
            <person name="Ramos J.L."/>
            <person name="Gallego J.R."/>
            <person name="Llorente I."/>
            <person name="Martins Dos Santos V.A."/>
            <person name="Jensen O.N."/>
            <person name="Pelaez A.I."/>
            <person name="Sanchez J."/>
            <person name="Ferrer M."/>
        </authorList>
    </citation>
    <scope>NUCLEOTIDE SEQUENCE</scope>
</reference>
<evidence type="ECO:0000256" key="3">
    <source>
        <dbReference type="ARBA" id="ARBA00022519"/>
    </source>
</evidence>
<evidence type="ECO:0000256" key="6">
    <source>
        <dbReference type="ARBA" id="ARBA00023136"/>
    </source>
</evidence>
<evidence type="ECO:0000256" key="2">
    <source>
        <dbReference type="ARBA" id="ARBA00022475"/>
    </source>
</evidence>
<comment type="caution">
    <text evidence="9">The sequence shown here is derived from an EMBL/GenBank/DDBJ whole genome shotgun (WGS) entry which is preliminary data.</text>
</comment>
<keyword evidence="5 7" id="KW-1133">Transmembrane helix</keyword>
<keyword evidence="2" id="KW-1003">Cell membrane</keyword>
<proteinExistence type="predicted"/>
<sequence>SFVRCLGGAVRQTGSVTALIAGAFIIDYAVTASELPTTVTQLVLSITHQPLPLLLLVCALLLIAGLILEVIVLEFVMLPIIVPIMHAAGVNMVYFGVIFTLVTMIALGMPTLGLLNFILSKLTDTPLGEIMKEMWPFLGLLVAGLLLVIFVPEMSLWLPGALHIGGG</sequence>
<keyword evidence="6 7" id="KW-0472">Membrane</keyword>
<organism evidence="9">
    <name type="scientific">mine drainage metagenome</name>
    <dbReference type="NCBI Taxonomy" id="410659"/>
    <lineage>
        <taxon>unclassified sequences</taxon>
        <taxon>metagenomes</taxon>
        <taxon>ecological metagenomes</taxon>
    </lineage>
</organism>
<protein>
    <submittedName>
        <fullName evidence="9">TRAP C4-dicarboxylate transport system permease DctM subunit</fullName>
    </submittedName>
</protein>
<feature type="transmembrane region" description="Helical" evidence="7">
    <location>
        <begin position="53"/>
        <end position="81"/>
    </location>
</feature>
<evidence type="ECO:0000256" key="1">
    <source>
        <dbReference type="ARBA" id="ARBA00004429"/>
    </source>
</evidence>
<dbReference type="GO" id="GO:0022857">
    <property type="term" value="F:transmembrane transporter activity"/>
    <property type="evidence" value="ECO:0007669"/>
    <property type="project" value="TreeGrafter"/>
</dbReference>
<gene>
    <name evidence="9" type="ORF">B1A_20321</name>
</gene>
<comment type="subcellular location">
    <subcellularLocation>
        <location evidence="1">Cell inner membrane</location>
        <topology evidence="1">Multi-pass membrane protein</topology>
    </subcellularLocation>
</comment>
<evidence type="ECO:0000256" key="5">
    <source>
        <dbReference type="ARBA" id="ARBA00022989"/>
    </source>
</evidence>
<feature type="transmembrane region" description="Helical" evidence="7">
    <location>
        <begin position="93"/>
        <end position="119"/>
    </location>
</feature>
<accession>T0ZLA7</accession>
<dbReference type="AlphaFoldDB" id="T0ZLA7"/>
<dbReference type="Pfam" id="PF06808">
    <property type="entry name" value="DctM"/>
    <property type="match status" value="1"/>
</dbReference>
<evidence type="ECO:0000313" key="9">
    <source>
        <dbReference type="EMBL" id="EQD30575.1"/>
    </source>
</evidence>
<dbReference type="InterPro" id="IPR004681">
    <property type="entry name" value="TRAP_DctM"/>
</dbReference>
<keyword evidence="4 7" id="KW-0812">Transmembrane</keyword>
<dbReference type="EMBL" id="AUZX01014996">
    <property type="protein sequence ID" value="EQD30575.1"/>
    <property type="molecule type" value="Genomic_DNA"/>
</dbReference>
<evidence type="ECO:0000259" key="8">
    <source>
        <dbReference type="Pfam" id="PF06808"/>
    </source>
</evidence>
<dbReference type="PANTHER" id="PTHR33362">
    <property type="entry name" value="SIALIC ACID TRAP TRANSPORTER PERMEASE PROTEIN SIAT-RELATED"/>
    <property type="match status" value="1"/>
</dbReference>
<evidence type="ECO:0000256" key="7">
    <source>
        <dbReference type="SAM" id="Phobius"/>
    </source>
</evidence>
<dbReference type="InterPro" id="IPR010656">
    <property type="entry name" value="DctM"/>
</dbReference>
<feature type="non-terminal residue" evidence="9">
    <location>
        <position position="1"/>
    </location>
</feature>
<reference evidence="9" key="1">
    <citation type="submission" date="2013-08" db="EMBL/GenBank/DDBJ databases">
        <authorList>
            <person name="Mendez C."/>
            <person name="Richter M."/>
            <person name="Ferrer M."/>
            <person name="Sanchez J."/>
        </authorList>
    </citation>
    <scope>NUCLEOTIDE SEQUENCE</scope>
</reference>
<feature type="transmembrane region" description="Helical" evidence="7">
    <location>
        <begin position="134"/>
        <end position="151"/>
    </location>
</feature>
<name>T0ZLA7_9ZZZZ</name>
<evidence type="ECO:0000256" key="4">
    <source>
        <dbReference type="ARBA" id="ARBA00022692"/>
    </source>
</evidence>